<evidence type="ECO:0000256" key="2">
    <source>
        <dbReference type="SAM" id="Phobius"/>
    </source>
</evidence>
<evidence type="ECO:0000256" key="1">
    <source>
        <dbReference type="SAM" id="MobiDB-lite"/>
    </source>
</evidence>
<protein>
    <recommendedName>
        <fullName evidence="3">Lnb N-terminal periplasmic domain-containing protein</fullName>
    </recommendedName>
</protein>
<keyword evidence="2" id="KW-0472">Membrane</keyword>
<dbReference type="Proteomes" id="UP000241074">
    <property type="component" value="Chromosome"/>
</dbReference>
<feature type="region of interest" description="Disordered" evidence="1">
    <location>
        <begin position="1"/>
        <end position="22"/>
    </location>
</feature>
<feature type="transmembrane region" description="Helical" evidence="2">
    <location>
        <begin position="27"/>
        <end position="45"/>
    </location>
</feature>
<dbReference type="KEGG" id="xba:C7S18_16605"/>
<evidence type="ECO:0000313" key="5">
    <source>
        <dbReference type="Proteomes" id="UP000241074"/>
    </source>
</evidence>
<reference evidence="4 5" key="2">
    <citation type="submission" date="2018-03" db="EMBL/GenBank/DDBJ databases">
        <authorList>
            <person name="Keele B.F."/>
        </authorList>
    </citation>
    <scope>NUCLEOTIDE SEQUENCE [LARGE SCALE GENOMIC DNA]</scope>
    <source>
        <strain evidence="4 5">D13</strain>
    </source>
</reference>
<dbReference type="OrthoDB" id="274718at2"/>
<keyword evidence="2" id="KW-1133">Transmembrane helix</keyword>
<dbReference type="Pfam" id="PF13387">
    <property type="entry name" value="Lnb_N"/>
    <property type="match status" value="1"/>
</dbReference>
<gene>
    <name evidence="4" type="ORF">C7S18_16605</name>
</gene>
<feature type="domain" description="Lnb N-terminal periplasmic" evidence="3">
    <location>
        <begin position="91"/>
        <end position="246"/>
    </location>
</feature>
<evidence type="ECO:0000259" key="3">
    <source>
        <dbReference type="Pfam" id="PF13387"/>
    </source>
</evidence>
<dbReference type="AlphaFoldDB" id="A0A2P1PV41"/>
<name>A0A2P1PV41_9GAMM</name>
<keyword evidence="5" id="KW-1185">Reference proteome</keyword>
<sequence>MLPMMSSRSHQDHDPGQTPKPRRKRRWLVMMFAVIVLAYGLRVLGTSPSNARDWSPDQARLAGITSLDPDRVRISNIRNARYRTSQDYELRWESREYDLSQVDSLWYVVEPFADWRGPAHSFLSFGFSNGQYLAVSVEIRKEQGESFSPWLGLVRSYEIIYVLGDERDLIDLRANIRHDAVYLYPIKARPDQIRALLQSMLDRTNALARTPEFYNTLTNSCASNIVDHVNAIWPSRIPFSYRTLLPALSDDLAYDIGLIDTNLPAATYREAHRINDLAAQFRNLDTFSAGIRSRIRPSAADTANASLPTPSASDSFGD</sequence>
<reference evidence="4 5" key="1">
    <citation type="submission" date="2018-03" db="EMBL/GenBank/DDBJ databases">
        <title>Ahniella affigens gen. nov., sp. nov., a gammaproteobacterium isolated from sandy soil near a stream.</title>
        <authorList>
            <person name="Ko Y."/>
            <person name="Kim J.-H."/>
        </authorList>
    </citation>
    <scope>NUCLEOTIDE SEQUENCE [LARGE SCALE GENOMIC DNA]</scope>
    <source>
        <strain evidence="4 5">D13</strain>
    </source>
</reference>
<proteinExistence type="predicted"/>
<keyword evidence="2" id="KW-0812">Transmembrane</keyword>
<dbReference type="InterPro" id="IPR025178">
    <property type="entry name" value="Lnb_N"/>
</dbReference>
<dbReference type="EMBL" id="CP027860">
    <property type="protein sequence ID" value="AVP98709.1"/>
    <property type="molecule type" value="Genomic_DNA"/>
</dbReference>
<evidence type="ECO:0000313" key="4">
    <source>
        <dbReference type="EMBL" id="AVP98709.1"/>
    </source>
</evidence>
<organism evidence="4 5">
    <name type="scientific">Ahniella affigens</name>
    <dbReference type="NCBI Taxonomy" id="2021234"/>
    <lineage>
        <taxon>Bacteria</taxon>
        <taxon>Pseudomonadati</taxon>
        <taxon>Pseudomonadota</taxon>
        <taxon>Gammaproteobacteria</taxon>
        <taxon>Lysobacterales</taxon>
        <taxon>Rhodanobacteraceae</taxon>
        <taxon>Ahniella</taxon>
    </lineage>
</organism>
<accession>A0A2P1PV41</accession>